<proteinExistence type="predicted"/>
<dbReference type="Proteomes" id="UP000789759">
    <property type="component" value="Unassembled WGS sequence"/>
</dbReference>
<evidence type="ECO:0000313" key="3">
    <source>
        <dbReference type="Proteomes" id="UP000789759"/>
    </source>
</evidence>
<dbReference type="AlphaFoldDB" id="A0A9N9KFM3"/>
<feature type="transmembrane region" description="Helical" evidence="1">
    <location>
        <begin position="20"/>
        <end position="37"/>
    </location>
</feature>
<evidence type="ECO:0000256" key="1">
    <source>
        <dbReference type="SAM" id="Phobius"/>
    </source>
</evidence>
<feature type="non-terminal residue" evidence="2">
    <location>
        <position position="1"/>
    </location>
</feature>
<feature type="non-terminal residue" evidence="2">
    <location>
        <position position="55"/>
    </location>
</feature>
<accession>A0A9N9KFM3</accession>
<protein>
    <submittedName>
        <fullName evidence="2">12076_t:CDS:1</fullName>
    </submittedName>
</protein>
<dbReference type="EMBL" id="CAJVQA010056353">
    <property type="protein sequence ID" value="CAG8825785.1"/>
    <property type="molecule type" value="Genomic_DNA"/>
</dbReference>
<keyword evidence="1" id="KW-0472">Membrane</keyword>
<reference evidence="2" key="1">
    <citation type="submission" date="2021-06" db="EMBL/GenBank/DDBJ databases">
        <authorList>
            <person name="Kallberg Y."/>
            <person name="Tangrot J."/>
            <person name="Rosling A."/>
        </authorList>
    </citation>
    <scope>NUCLEOTIDE SEQUENCE</scope>
    <source>
        <strain evidence="2">FL966</strain>
    </source>
</reference>
<comment type="caution">
    <text evidence="2">The sequence shown here is derived from an EMBL/GenBank/DDBJ whole genome shotgun (WGS) entry which is preliminary data.</text>
</comment>
<name>A0A9N9KFM3_9GLOM</name>
<sequence length="55" mass="6334">RKEVSEVELGDASSLTAGVLQYFPLRFPLPLIAYAYLQMINPNKMKSAFIVYRFH</sequence>
<keyword evidence="1" id="KW-0812">Transmembrane</keyword>
<gene>
    <name evidence="2" type="ORF">CPELLU_LOCUS20150</name>
</gene>
<organism evidence="2 3">
    <name type="scientific">Cetraspora pellucida</name>
    <dbReference type="NCBI Taxonomy" id="1433469"/>
    <lineage>
        <taxon>Eukaryota</taxon>
        <taxon>Fungi</taxon>
        <taxon>Fungi incertae sedis</taxon>
        <taxon>Mucoromycota</taxon>
        <taxon>Glomeromycotina</taxon>
        <taxon>Glomeromycetes</taxon>
        <taxon>Diversisporales</taxon>
        <taxon>Gigasporaceae</taxon>
        <taxon>Cetraspora</taxon>
    </lineage>
</organism>
<keyword evidence="3" id="KW-1185">Reference proteome</keyword>
<evidence type="ECO:0000313" key="2">
    <source>
        <dbReference type="EMBL" id="CAG8825785.1"/>
    </source>
</evidence>
<keyword evidence="1" id="KW-1133">Transmembrane helix</keyword>